<feature type="region of interest" description="Disordered" evidence="4">
    <location>
        <begin position="126"/>
        <end position="150"/>
    </location>
</feature>
<reference evidence="6 7" key="1">
    <citation type="submission" date="2020-08" db="EMBL/GenBank/DDBJ databases">
        <title>Genomic Encyclopedia of Type Strains, Phase III (KMG-III): the genomes of soil and plant-associated and newly described type strains.</title>
        <authorList>
            <person name="Whitman W."/>
        </authorList>
    </citation>
    <scope>NUCLEOTIDE SEQUENCE [LARGE SCALE GENOMIC DNA]</scope>
    <source>
        <strain evidence="6 7">CECT 8840</strain>
    </source>
</reference>
<dbReference type="Proteomes" id="UP000552644">
    <property type="component" value="Unassembled WGS sequence"/>
</dbReference>
<evidence type="ECO:0000256" key="1">
    <source>
        <dbReference type="ARBA" id="ARBA00023015"/>
    </source>
</evidence>
<proteinExistence type="predicted"/>
<evidence type="ECO:0000256" key="2">
    <source>
        <dbReference type="ARBA" id="ARBA00023125"/>
    </source>
</evidence>
<dbReference type="SUPFAM" id="SSF46785">
    <property type="entry name" value="Winged helix' DNA-binding domain"/>
    <property type="match status" value="1"/>
</dbReference>
<evidence type="ECO:0000259" key="5">
    <source>
        <dbReference type="PROSITE" id="PS51118"/>
    </source>
</evidence>
<accession>A0A7W7VM09</accession>
<protein>
    <submittedName>
        <fullName evidence="6">DNA-binding HxlR family transcriptional regulator</fullName>
    </submittedName>
</protein>
<evidence type="ECO:0000256" key="4">
    <source>
        <dbReference type="SAM" id="MobiDB-lite"/>
    </source>
</evidence>
<dbReference type="RefSeq" id="WP_312863575.1">
    <property type="nucleotide sequence ID" value="NZ_JACHJP010000001.1"/>
</dbReference>
<comment type="caution">
    <text evidence="6">The sequence shown here is derived from an EMBL/GenBank/DDBJ whole genome shotgun (WGS) entry which is preliminary data.</text>
</comment>
<keyword evidence="7" id="KW-1185">Reference proteome</keyword>
<dbReference type="AlphaFoldDB" id="A0A7W7VM09"/>
<gene>
    <name evidence="6" type="ORF">FHS44_001817</name>
</gene>
<dbReference type="PROSITE" id="PS51118">
    <property type="entry name" value="HTH_HXLR"/>
    <property type="match status" value="1"/>
</dbReference>
<dbReference type="Gene3D" id="1.10.10.10">
    <property type="entry name" value="Winged helix-like DNA-binding domain superfamily/Winged helix DNA-binding domain"/>
    <property type="match status" value="1"/>
</dbReference>
<dbReference type="Pfam" id="PF01638">
    <property type="entry name" value="HxlR"/>
    <property type="match status" value="1"/>
</dbReference>
<keyword evidence="2 6" id="KW-0238">DNA-binding</keyword>
<feature type="domain" description="HTH hxlR-type" evidence="5">
    <location>
        <begin position="17"/>
        <end position="123"/>
    </location>
</feature>
<dbReference type="PANTHER" id="PTHR33204:SF39">
    <property type="entry name" value="TRANSCRIPTIONAL REGULATORY PROTEIN"/>
    <property type="match status" value="1"/>
</dbReference>
<name>A0A7W7VM09_9ACTN</name>
<organism evidence="6 7">
    <name type="scientific">Streptosporangium saharense</name>
    <dbReference type="NCBI Taxonomy" id="1706840"/>
    <lineage>
        <taxon>Bacteria</taxon>
        <taxon>Bacillati</taxon>
        <taxon>Actinomycetota</taxon>
        <taxon>Actinomycetes</taxon>
        <taxon>Streptosporangiales</taxon>
        <taxon>Streptosporangiaceae</taxon>
        <taxon>Streptosporangium</taxon>
    </lineage>
</organism>
<dbReference type="GO" id="GO:0003677">
    <property type="term" value="F:DNA binding"/>
    <property type="evidence" value="ECO:0007669"/>
    <property type="project" value="UniProtKB-KW"/>
</dbReference>
<dbReference type="InterPro" id="IPR036388">
    <property type="entry name" value="WH-like_DNA-bd_sf"/>
</dbReference>
<evidence type="ECO:0000313" key="7">
    <source>
        <dbReference type="Proteomes" id="UP000552644"/>
    </source>
</evidence>
<dbReference type="InterPro" id="IPR002577">
    <property type="entry name" value="HTH_HxlR"/>
</dbReference>
<dbReference type="PANTHER" id="PTHR33204">
    <property type="entry name" value="TRANSCRIPTIONAL REGULATOR, MARR FAMILY"/>
    <property type="match status" value="1"/>
</dbReference>
<dbReference type="InterPro" id="IPR036390">
    <property type="entry name" value="WH_DNA-bd_sf"/>
</dbReference>
<evidence type="ECO:0000256" key="3">
    <source>
        <dbReference type="ARBA" id="ARBA00023163"/>
    </source>
</evidence>
<keyword evidence="1" id="KW-0805">Transcription regulation</keyword>
<sequence>MLSPFGDLETSMWATSCGAATEADHRAREILTRVGDKWSVIVLYQLGEDTMRFTELLRTVPGISQRVLAVTLRGLERDGLVSRTVHPVVPPHVDYRLTPLGETLKETVTSLVRWTHEHLDDIDRARESYDETNGGPPRRPAVPDSDLRSR</sequence>
<keyword evidence="3" id="KW-0804">Transcription</keyword>
<evidence type="ECO:0000313" key="6">
    <source>
        <dbReference type="EMBL" id="MBB4914745.1"/>
    </source>
</evidence>
<dbReference type="EMBL" id="JACHJP010000001">
    <property type="protein sequence ID" value="MBB4914745.1"/>
    <property type="molecule type" value="Genomic_DNA"/>
</dbReference>